<protein>
    <submittedName>
        <fullName evidence="1">Regulator protein</fullName>
    </submittedName>
</protein>
<sequence>MCPNRPEGAEPESSPAAGARARALALALRQATASVGGRGALLHQWDPGTGRLTLVAVDGVDAEAARPWAELREEQDAPPSCALRRGVLVQAAGDGLGTGAAGPVALPLI</sequence>
<name>A0ABV1XFZ2_9ACTN</name>
<feature type="non-terminal residue" evidence="1">
    <location>
        <position position="109"/>
    </location>
</feature>
<gene>
    <name evidence="1" type="ORF">ABT404_52395</name>
</gene>
<dbReference type="Proteomes" id="UP001474181">
    <property type="component" value="Unassembled WGS sequence"/>
</dbReference>
<keyword evidence="2" id="KW-1185">Reference proteome</keyword>
<evidence type="ECO:0000313" key="1">
    <source>
        <dbReference type="EMBL" id="MER7187967.1"/>
    </source>
</evidence>
<evidence type="ECO:0000313" key="2">
    <source>
        <dbReference type="Proteomes" id="UP001474181"/>
    </source>
</evidence>
<reference evidence="1 2" key="1">
    <citation type="submission" date="2024-06" db="EMBL/GenBank/DDBJ databases">
        <title>The Natural Products Discovery Center: Release of the First 8490 Sequenced Strains for Exploring Actinobacteria Biosynthetic Diversity.</title>
        <authorList>
            <person name="Kalkreuter E."/>
            <person name="Kautsar S.A."/>
            <person name="Yang D."/>
            <person name="Bader C.D."/>
            <person name="Teijaro C.N."/>
            <person name="Fluegel L."/>
            <person name="Davis C.M."/>
            <person name="Simpson J.R."/>
            <person name="Lauterbach L."/>
            <person name="Steele A.D."/>
            <person name="Gui C."/>
            <person name="Meng S."/>
            <person name="Li G."/>
            <person name="Viehrig K."/>
            <person name="Ye F."/>
            <person name="Su P."/>
            <person name="Kiefer A.F."/>
            <person name="Nichols A."/>
            <person name="Cepeda A.J."/>
            <person name="Yan W."/>
            <person name="Fan B."/>
            <person name="Jiang Y."/>
            <person name="Adhikari A."/>
            <person name="Zheng C.-J."/>
            <person name="Schuster L."/>
            <person name="Cowan T.M."/>
            <person name="Smanski M.J."/>
            <person name="Chevrette M.G."/>
            <person name="De Carvalho L.P.S."/>
            <person name="Shen B."/>
        </authorList>
    </citation>
    <scope>NUCLEOTIDE SEQUENCE [LARGE SCALE GENOMIC DNA]</scope>
    <source>
        <strain evidence="1 2">NPDC000234</strain>
    </source>
</reference>
<accession>A0ABV1XFZ2</accession>
<organism evidence="1 2">
    <name type="scientific">Streptomyces hyaluromycini</name>
    <dbReference type="NCBI Taxonomy" id="1377993"/>
    <lineage>
        <taxon>Bacteria</taxon>
        <taxon>Bacillati</taxon>
        <taxon>Actinomycetota</taxon>
        <taxon>Actinomycetes</taxon>
        <taxon>Kitasatosporales</taxon>
        <taxon>Streptomycetaceae</taxon>
        <taxon>Streptomyces</taxon>
    </lineage>
</organism>
<proteinExistence type="predicted"/>
<comment type="caution">
    <text evidence="1">The sequence shown here is derived from an EMBL/GenBank/DDBJ whole genome shotgun (WGS) entry which is preliminary data.</text>
</comment>
<dbReference type="EMBL" id="JBEPEK010000982">
    <property type="protein sequence ID" value="MER7187967.1"/>
    <property type="molecule type" value="Genomic_DNA"/>
</dbReference>